<accession>A0A3R7GXL2</accession>
<reference evidence="1 2" key="2">
    <citation type="journal article" date="2021" name="Genomics">
        <title>High-quality reference genome for Clonorchis sinensis.</title>
        <authorList>
            <person name="Young N.D."/>
            <person name="Stroehlein A.J."/>
            <person name="Kinkar L."/>
            <person name="Wang T."/>
            <person name="Sohn W.M."/>
            <person name="Chang B.C.H."/>
            <person name="Kaur P."/>
            <person name="Weisz D."/>
            <person name="Dudchenko O."/>
            <person name="Aiden E.L."/>
            <person name="Korhonen P.K."/>
            <person name="Gasser R.B."/>
        </authorList>
    </citation>
    <scope>NUCLEOTIDE SEQUENCE [LARGE SCALE GENOMIC DNA]</scope>
    <source>
        <strain evidence="1">Cs-k2</strain>
    </source>
</reference>
<keyword evidence="2" id="KW-1185">Reference proteome</keyword>
<proteinExistence type="predicted"/>
<sequence length="109" mass="12073">MEISNLQDVQRERPSRNISPSESRCAVYFCVLIGTAEAGWLKWLEREFNNRKVRGSNPTSASRLPLSRLGQPGSISALVLPSGGMAARHRKGVTAERFLLRPEIAPLTI</sequence>
<dbReference type="InParanoid" id="A0A3R7GXL2"/>
<evidence type="ECO:0000313" key="2">
    <source>
        <dbReference type="Proteomes" id="UP000286415"/>
    </source>
</evidence>
<protein>
    <submittedName>
        <fullName evidence="1">Uncharacterized protein</fullName>
    </submittedName>
</protein>
<dbReference type="Proteomes" id="UP000286415">
    <property type="component" value="Unassembled WGS sequence"/>
</dbReference>
<reference evidence="1 2" key="1">
    <citation type="journal article" date="2018" name="Biotechnol. Adv.">
        <title>Improved genomic resources and new bioinformatic workflow for the carcinogenic parasite Clonorchis sinensis: Biotechnological implications.</title>
        <authorList>
            <person name="Wang D."/>
            <person name="Korhonen P.K."/>
            <person name="Gasser R.B."/>
            <person name="Young N.D."/>
        </authorList>
    </citation>
    <scope>NUCLEOTIDE SEQUENCE [LARGE SCALE GENOMIC DNA]</scope>
    <source>
        <strain evidence="1">Cs-k2</strain>
    </source>
</reference>
<dbReference type="EMBL" id="NIRI02000042">
    <property type="protein sequence ID" value="KAG5450703.1"/>
    <property type="molecule type" value="Genomic_DNA"/>
</dbReference>
<name>A0A3R7GXL2_CLOSI</name>
<dbReference type="AlphaFoldDB" id="A0A3R7GXL2"/>
<evidence type="ECO:0000313" key="1">
    <source>
        <dbReference type="EMBL" id="KAG5450703.1"/>
    </source>
</evidence>
<organism evidence="1 2">
    <name type="scientific">Clonorchis sinensis</name>
    <name type="common">Chinese liver fluke</name>
    <dbReference type="NCBI Taxonomy" id="79923"/>
    <lineage>
        <taxon>Eukaryota</taxon>
        <taxon>Metazoa</taxon>
        <taxon>Spiralia</taxon>
        <taxon>Lophotrochozoa</taxon>
        <taxon>Platyhelminthes</taxon>
        <taxon>Trematoda</taxon>
        <taxon>Digenea</taxon>
        <taxon>Opisthorchiida</taxon>
        <taxon>Opisthorchiata</taxon>
        <taxon>Opisthorchiidae</taxon>
        <taxon>Clonorchis</taxon>
    </lineage>
</organism>
<dbReference type="OrthoDB" id="6227366at2759"/>
<comment type="caution">
    <text evidence="1">The sequence shown here is derived from an EMBL/GenBank/DDBJ whole genome shotgun (WGS) entry which is preliminary data.</text>
</comment>
<gene>
    <name evidence="1" type="ORF">CSKR_102923</name>
</gene>